<dbReference type="Pfam" id="PF08281">
    <property type="entry name" value="Sigma70_r4_2"/>
    <property type="match status" value="1"/>
</dbReference>
<proteinExistence type="inferred from homology"/>
<organism evidence="7 8">
    <name type="scientific">Pontibaca salina</name>
    <dbReference type="NCBI Taxonomy" id="2795731"/>
    <lineage>
        <taxon>Bacteria</taxon>
        <taxon>Pseudomonadati</taxon>
        <taxon>Pseudomonadota</taxon>
        <taxon>Alphaproteobacteria</taxon>
        <taxon>Rhodobacterales</taxon>
        <taxon>Roseobacteraceae</taxon>
        <taxon>Pontibaca</taxon>
    </lineage>
</organism>
<dbReference type="NCBIfam" id="TIGR02937">
    <property type="entry name" value="sigma70-ECF"/>
    <property type="match status" value="1"/>
</dbReference>
<keyword evidence="3" id="KW-0731">Sigma factor</keyword>
<evidence type="ECO:0000256" key="4">
    <source>
        <dbReference type="ARBA" id="ARBA00023163"/>
    </source>
</evidence>
<keyword evidence="8" id="KW-1185">Reference proteome</keyword>
<gene>
    <name evidence="7" type="ORF">JAO82_06900</name>
</gene>
<keyword evidence="2" id="KW-0805">Transcription regulation</keyword>
<dbReference type="GO" id="GO:0016987">
    <property type="term" value="F:sigma factor activity"/>
    <property type="evidence" value="ECO:0007669"/>
    <property type="project" value="UniProtKB-KW"/>
</dbReference>
<dbReference type="InterPro" id="IPR014284">
    <property type="entry name" value="RNA_pol_sigma-70_dom"/>
</dbReference>
<keyword evidence="4" id="KW-0804">Transcription</keyword>
<dbReference type="InterPro" id="IPR036388">
    <property type="entry name" value="WH-like_DNA-bd_sf"/>
</dbReference>
<feature type="domain" description="RNA polymerase sigma factor 70 region 4 type 2" evidence="6">
    <location>
        <begin position="144"/>
        <end position="191"/>
    </location>
</feature>
<evidence type="ECO:0000256" key="1">
    <source>
        <dbReference type="ARBA" id="ARBA00010641"/>
    </source>
</evidence>
<dbReference type="RefSeq" id="WP_198685637.1">
    <property type="nucleotide sequence ID" value="NZ_JAEIJD010000004.1"/>
</dbReference>
<comment type="similarity">
    <text evidence="1">Belongs to the sigma-70 factor family. ECF subfamily.</text>
</comment>
<reference evidence="7" key="1">
    <citation type="submission" date="2020-12" db="EMBL/GenBank/DDBJ databases">
        <title>Pontibaca salina gen. nov., sp. nov., isolated from marine sediment.</title>
        <authorList>
            <person name="Bo J."/>
            <person name="Wang S."/>
            <person name="Song X."/>
            <person name="Du Z."/>
        </authorList>
    </citation>
    <scope>NUCLEOTIDE SEQUENCE</scope>
    <source>
        <strain evidence="7">S1109L</strain>
    </source>
</reference>
<dbReference type="AlphaFoldDB" id="A0A934HS95"/>
<dbReference type="Proteomes" id="UP000613255">
    <property type="component" value="Unassembled WGS sequence"/>
</dbReference>
<dbReference type="Gene3D" id="1.10.10.10">
    <property type="entry name" value="Winged helix-like DNA-binding domain superfamily/Winged helix DNA-binding domain"/>
    <property type="match status" value="1"/>
</dbReference>
<dbReference type="PANTHER" id="PTHR43133:SF51">
    <property type="entry name" value="RNA POLYMERASE SIGMA FACTOR"/>
    <property type="match status" value="1"/>
</dbReference>
<feature type="domain" description="RNA polymerase sigma-70 region 2" evidence="5">
    <location>
        <begin position="35"/>
        <end position="102"/>
    </location>
</feature>
<dbReference type="GO" id="GO:0003677">
    <property type="term" value="F:DNA binding"/>
    <property type="evidence" value="ECO:0007669"/>
    <property type="project" value="InterPro"/>
</dbReference>
<dbReference type="Gene3D" id="1.10.1740.10">
    <property type="match status" value="1"/>
</dbReference>
<dbReference type="NCBIfam" id="NF008888">
    <property type="entry name" value="PRK11922.1"/>
    <property type="match status" value="1"/>
</dbReference>
<comment type="caution">
    <text evidence="7">The sequence shown here is derived from an EMBL/GenBank/DDBJ whole genome shotgun (WGS) entry which is preliminary data.</text>
</comment>
<evidence type="ECO:0000313" key="8">
    <source>
        <dbReference type="Proteomes" id="UP000613255"/>
    </source>
</evidence>
<dbReference type="InterPro" id="IPR039425">
    <property type="entry name" value="RNA_pol_sigma-70-like"/>
</dbReference>
<dbReference type="InterPro" id="IPR013324">
    <property type="entry name" value="RNA_pol_sigma_r3/r4-like"/>
</dbReference>
<accession>A0A934HS95</accession>
<name>A0A934HS95_9RHOB</name>
<dbReference type="InterPro" id="IPR007627">
    <property type="entry name" value="RNA_pol_sigma70_r2"/>
</dbReference>
<protein>
    <submittedName>
        <fullName evidence="7">RNA polymerase sigma factor</fullName>
    </submittedName>
</protein>
<dbReference type="SUPFAM" id="SSF88659">
    <property type="entry name" value="Sigma3 and sigma4 domains of RNA polymerase sigma factors"/>
    <property type="match status" value="1"/>
</dbReference>
<dbReference type="InterPro" id="IPR013325">
    <property type="entry name" value="RNA_pol_sigma_r2"/>
</dbReference>
<evidence type="ECO:0000259" key="5">
    <source>
        <dbReference type="Pfam" id="PF04542"/>
    </source>
</evidence>
<sequence length="233" mass="26259">MRAGSAQSHEVYNALDEAELVALARAEDEAAVRALIQRCNQRLFRVARGILHDDGDAEDAVQAAYVTGFTKLDSFRGEAAFLTWITRIVMNEAFGRLRRQAKVVELADFRDGAPQLPQGDFPGSMSQPENPESELYRAEVRKFLELAIDTLPEPFRLTYMLRDVEEMTTAEVADLMGVKGVTVKTRLFRARHMLRAHFEQSFAQEFSAIFPFDGRRCAGMADRVVERLAALRS</sequence>
<evidence type="ECO:0000313" key="7">
    <source>
        <dbReference type="EMBL" id="MBI6629610.1"/>
    </source>
</evidence>
<dbReference type="GO" id="GO:0006352">
    <property type="term" value="P:DNA-templated transcription initiation"/>
    <property type="evidence" value="ECO:0007669"/>
    <property type="project" value="InterPro"/>
</dbReference>
<dbReference type="EMBL" id="JAEIJD010000004">
    <property type="protein sequence ID" value="MBI6629610.1"/>
    <property type="molecule type" value="Genomic_DNA"/>
</dbReference>
<evidence type="ECO:0000256" key="3">
    <source>
        <dbReference type="ARBA" id="ARBA00023082"/>
    </source>
</evidence>
<dbReference type="InterPro" id="IPR013249">
    <property type="entry name" value="RNA_pol_sigma70_r4_t2"/>
</dbReference>
<evidence type="ECO:0000256" key="2">
    <source>
        <dbReference type="ARBA" id="ARBA00023015"/>
    </source>
</evidence>
<dbReference type="PANTHER" id="PTHR43133">
    <property type="entry name" value="RNA POLYMERASE ECF-TYPE SIGMA FACTO"/>
    <property type="match status" value="1"/>
</dbReference>
<dbReference type="SUPFAM" id="SSF88946">
    <property type="entry name" value="Sigma2 domain of RNA polymerase sigma factors"/>
    <property type="match status" value="1"/>
</dbReference>
<dbReference type="Pfam" id="PF04542">
    <property type="entry name" value="Sigma70_r2"/>
    <property type="match status" value="1"/>
</dbReference>
<dbReference type="CDD" id="cd06171">
    <property type="entry name" value="Sigma70_r4"/>
    <property type="match status" value="1"/>
</dbReference>
<evidence type="ECO:0000259" key="6">
    <source>
        <dbReference type="Pfam" id="PF08281"/>
    </source>
</evidence>